<dbReference type="InterPro" id="IPR036318">
    <property type="entry name" value="FAD-bd_PCMH-like_sf"/>
</dbReference>
<dbReference type="STRING" id="430453.SAMN04487962_12816"/>
<dbReference type="GO" id="GO:0003824">
    <property type="term" value="F:catalytic activity"/>
    <property type="evidence" value="ECO:0007669"/>
    <property type="project" value="InterPro"/>
</dbReference>
<dbReference type="PANTHER" id="PTHR11748">
    <property type="entry name" value="D-LACTATE DEHYDROGENASE"/>
    <property type="match status" value="1"/>
</dbReference>
<dbReference type="SUPFAM" id="SSF56176">
    <property type="entry name" value="FAD-binding/transporter-associated domain-like"/>
    <property type="match status" value="1"/>
</dbReference>
<keyword evidence="1" id="KW-0285">Flavoprotein</keyword>
<dbReference type="Proteomes" id="UP000198762">
    <property type="component" value="Unassembled WGS sequence"/>
</dbReference>
<dbReference type="PROSITE" id="PS51387">
    <property type="entry name" value="FAD_PCMH"/>
    <property type="match status" value="1"/>
</dbReference>
<dbReference type="Pfam" id="PF01565">
    <property type="entry name" value="FAD_binding_4"/>
    <property type="match status" value="1"/>
</dbReference>
<dbReference type="Gene3D" id="1.10.45.10">
    <property type="entry name" value="Vanillyl-alcohol Oxidase, Chain A, domain 4"/>
    <property type="match status" value="1"/>
</dbReference>
<evidence type="ECO:0000256" key="1">
    <source>
        <dbReference type="ARBA" id="ARBA00022630"/>
    </source>
</evidence>
<sequence>MGDISQQLAEQVKQAAETGTALAITGGGSKPFLGRGLRGQPLSLAEHTGIVSYEPVELVMTARAGTRLADIDAVLAENNQRLAFEPPRFGDTDTIGGTLAANLSGPGRPWQGSVRDHVLGLRLINGRGEHLKFGGQVMKNVAGYDASRLQAGALGTLGVITEVSLKVLPLPAMEQTLVQPMAQQQAIDTMNQLAGQPKPLSAACWYDGHLYLRLSGAATAVEATAKRWVADSGGEMNVLEDGEAFWRDLRDQRLSFFSGSEPLWRFSVNPTAALEELGERTLIDWGGAQRWSRQDESLSVMAERAARAGGQVSLFCHGDRSGEVMHPQPSPLRTIQKRLKAAFDPNGIFNPGHLYSWL</sequence>
<dbReference type="AlphaFoldDB" id="A0A1I0HHW0"/>
<dbReference type="EMBL" id="FOHZ01000028">
    <property type="protein sequence ID" value="SET82609.1"/>
    <property type="molecule type" value="Genomic_DNA"/>
</dbReference>
<dbReference type="NCBIfam" id="NF008439">
    <property type="entry name" value="PRK11282.1"/>
    <property type="match status" value="1"/>
</dbReference>
<dbReference type="PANTHER" id="PTHR11748:SF103">
    <property type="entry name" value="GLYCOLATE OXIDASE SUBUNIT GLCE"/>
    <property type="match status" value="1"/>
</dbReference>
<accession>A0A1I0HHW0</accession>
<evidence type="ECO:0000256" key="2">
    <source>
        <dbReference type="ARBA" id="ARBA00022827"/>
    </source>
</evidence>
<dbReference type="InterPro" id="IPR016171">
    <property type="entry name" value="Vanillyl_alc_oxidase_C-sub2"/>
</dbReference>
<dbReference type="InterPro" id="IPR006094">
    <property type="entry name" value="Oxid_FAD_bind_N"/>
</dbReference>
<evidence type="ECO:0000313" key="5">
    <source>
        <dbReference type="Proteomes" id="UP000198762"/>
    </source>
</evidence>
<proteinExistence type="predicted"/>
<dbReference type="GO" id="GO:0071949">
    <property type="term" value="F:FAD binding"/>
    <property type="evidence" value="ECO:0007669"/>
    <property type="project" value="InterPro"/>
</dbReference>
<dbReference type="Gene3D" id="3.30.465.10">
    <property type="match status" value="1"/>
</dbReference>
<evidence type="ECO:0000259" key="3">
    <source>
        <dbReference type="PROSITE" id="PS51387"/>
    </source>
</evidence>
<dbReference type="OrthoDB" id="9811557at2"/>
<feature type="domain" description="FAD-binding PCMH-type" evidence="3">
    <location>
        <begin position="1"/>
        <end position="170"/>
    </location>
</feature>
<dbReference type="InterPro" id="IPR016164">
    <property type="entry name" value="FAD-linked_Oxase-like_C"/>
</dbReference>
<dbReference type="RefSeq" id="WP_091854568.1">
    <property type="nucleotide sequence ID" value="NZ_FOHZ01000028.1"/>
</dbReference>
<dbReference type="InterPro" id="IPR016169">
    <property type="entry name" value="FAD-bd_PCMH_sub2"/>
</dbReference>
<keyword evidence="5" id="KW-1185">Reference proteome</keyword>
<gene>
    <name evidence="4" type="ORF">SAMN04487962_12816</name>
</gene>
<reference evidence="5" key="1">
    <citation type="submission" date="2016-10" db="EMBL/GenBank/DDBJ databases">
        <authorList>
            <person name="Varghese N."/>
            <person name="Submissions S."/>
        </authorList>
    </citation>
    <scope>NUCLEOTIDE SEQUENCE [LARGE SCALE GENOMIC DNA]</scope>
    <source>
        <strain evidence="5">CGMCC 1.6489</strain>
    </source>
</reference>
<protein>
    <submittedName>
        <fullName evidence="4">Glycolate oxidase FAD binding subunit</fullName>
    </submittedName>
</protein>
<dbReference type="InterPro" id="IPR016166">
    <property type="entry name" value="FAD-bd_PCMH"/>
</dbReference>
<evidence type="ECO:0000313" key="4">
    <source>
        <dbReference type="EMBL" id="SET82609.1"/>
    </source>
</evidence>
<dbReference type="SUPFAM" id="SSF55103">
    <property type="entry name" value="FAD-linked oxidases, C-terminal domain"/>
    <property type="match status" value="1"/>
</dbReference>
<keyword evidence="2" id="KW-0274">FAD</keyword>
<name>A0A1I0HHW0_9GAMM</name>
<organism evidence="4 5">
    <name type="scientific">Marinobacter segnicrescens</name>
    <dbReference type="NCBI Taxonomy" id="430453"/>
    <lineage>
        <taxon>Bacteria</taxon>
        <taxon>Pseudomonadati</taxon>
        <taxon>Pseudomonadota</taxon>
        <taxon>Gammaproteobacteria</taxon>
        <taxon>Pseudomonadales</taxon>
        <taxon>Marinobacteraceae</taxon>
        <taxon>Marinobacter</taxon>
    </lineage>
</organism>